<keyword evidence="4" id="KW-0732">Signal</keyword>
<comment type="caution">
    <text evidence="5">The sequence shown here is derived from an EMBL/GenBank/DDBJ whole genome shotgun (WGS) entry which is preliminary data.</text>
</comment>
<proteinExistence type="predicted"/>
<accession>A0ABX0WA08</accession>
<dbReference type="PROSITE" id="PS50297">
    <property type="entry name" value="ANK_REP_REGION"/>
    <property type="match status" value="2"/>
</dbReference>
<dbReference type="PANTHER" id="PTHR24171:SF8">
    <property type="entry name" value="BRCA1-ASSOCIATED RING DOMAIN PROTEIN 1"/>
    <property type="match status" value="1"/>
</dbReference>
<dbReference type="Pfam" id="PF12796">
    <property type="entry name" value="Ank_2"/>
    <property type="match status" value="1"/>
</dbReference>
<protein>
    <recommendedName>
        <fullName evidence="7">Ankyrin repeat domain-containing protein</fullName>
    </recommendedName>
</protein>
<feature type="repeat" description="ANK" evidence="3">
    <location>
        <begin position="123"/>
        <end position="155"/>
    </location>
</feature>
<dbReference type="PROSITE" id="PS50088">
    <property type="entry name" value="ANK_REPEAT"/>
    <property type="match status" value="3"/>
</dbReference>
<evidence type="ECO:0000256" key="2">
    <source>
        <dbReference type="ARBA" id="ARBA00023043"/>
    </source>
</evidence>
<gene>
    <name evidence="5" type="ORF">DL239_12230</name>
</gene>
<organism evidence="5 6">
    <name type="scientific">Parasedimentitalea denitrificans</name>
    <dbReference type="NCBI Taxonomy" id="2211118"/>
    <lineage>
        <taxon>Bacteria</taxon>
        <taxon>Pseudomonadati</taxon>
        <taxon>Pseudomonadota</taxon>
        <taxon>Alphaproteobacteria</taxon>
        <taxon>Rhodobacterales</taxon>
        <taxon>Paracoccaceae</taxon>
        <taxon>Parasedimentitalea</taxon>
    </lineage>
</organism>
<evidence type="ECO:0000256" key="4">
    <source>
        <dbReference type="SAM" id="SignalP"/>
    </source>
</evidence>
<feature type="repeat" description="ANK" evidence="3">
    <location>
        <begin position="58"/>
        <end position="89"/>
    </location>
</feature>
<dbReference type="SMART" id="SM00248">
    <property type="entry name" value="ANK"/>
    <property type="match status" value="4"/>
</dbReference>
<dbReference type="PANTHER" id="PTHR24171">
    <property type="entry name" value="ANKYRIN REPEAT DOMAIN-CONTAINING PROTEIN 39-RELATED"/>
    <property type="match status" value="1"/>
</dbReference>
<dbReference type="Gene3D" id="1.25.40.20">
    <property type="entry name" value="Ankyrin repeat-containing domain"/>
    <property type="match status" value="1"/>
</dbReference>
<sequence length="185" mass="19322">MSRFLLGCVSALAMAASLALADQDCTDLCQASFYQTATVDTVQQMLDQGALVTATDSAGKTPLHWVAQASPDIVDVLIAAGGDVNAKDDLGRSAFHFTSATASPEIVTLFIQAGADVNGRTASDWTPLHGAAKFGSPENIRVLIEAGADASLTNEMGESPFDLATTNARMKDTPEFDVLEEAAKP</sequence>
<keyword evidence="1" id="KW-0677">Repeat</keyword>
<feature type="repeat" description="ANK" evidence="3">
    <location>
        <begin position="90"/>
        <end position="122"/>
    </location>
</feature>
<dbReference type="RefSeq" id="WP_167684374.1">
    <property type="nucleotide sequence ID" value="NZ_QHLQ01000011.1"/>
</dbReference>
<name>A0ABX0WA08_9RHOB</name>
<evidence type="ECO:0000313" key="6">
    <source>
        <dbReference type="Proteomes" id="UP001429564"/>
    </source>
</evidence>
<dbReference type="EMBL" id="QHLQ01000011">
    <property type="protein sequence ID" value="NIZ61738.1"/>
    <property type="molecule type" value="Genomic_DNA"/>
</dbReference>
<reference evidence="5 6" key="1">
    <citation type="submission" date="2018-05" db="EMBL/GenBank/DDBJ databases">
        <authorList>
            <person name="Zhang Y.-J."/>
        </authorList>
    </citation>
    <scope>NUCLEOTIDE SEQUENCE [LARGE SCALE GENOMIC DNA]</scope>
    <source>
        <strain evidence="5 6">CY04</strain>
    </source>
</reference>
<keyword evidence="2 3" id="KW-0040">ANK repeat</keyword>
<evidence type="ECO:0000256" key="3">
    <source>
        <dbReference type="PROSITE-ProRule" id="PRU00023"/>
    </source>
</evidence>
<dbReference type="Proteomes" id="UP001429564">
    <property type="component" value="Unassembled WGS sequence"/>
</dbReference>
<dbReference type="InterPro" id="IPR002110">
    <property type="entry name" value="Ankyrin_rpt"/>
</dbReference>
<keyword evidence="6" id="KW-1185">Reference proteome</keyword>
<feature type="chain" id="PRO_5046717911" description="Ankyrin repeat domain-containing protein" evidence="4">
    <location>
        <begin position="22"/>
        <end position="185"/>
    </location>
</feature>
<evidence type="ECO:0000256" key="1">
    <source>
        <dbReference type="ARBA" id="ARBA00022737"/>
    </source>
</evidence>
<feature type="signal peptide" evidence="4">
    <location>
        <begin position="1"/>
        <end position="21"/>
    </location>
</feature>
<dbReference type="InterPro" id="IPR036770">
    <property type="entry name" value="Ankyrin_rpt-contain_sf"/>
</dbReference>
<evidence type="ECO:0008006" key="7">
    <source>
        <dbReference type="Google" id="ProtNLM"/>
    </source>
</evidence>
<dbReference type="SUPFAM" id="SSF48403">
    <property type="entry name" value="Ankyrin repeat"/>
    <property type="match status" value="1"/>
</dbReference>
<evidence type="ECO:0000313" key="5">
    <source>
        <dbReference type="EMBL" id="NIZ61738.1"/>
    </source>
</evidence>